<comment type="caution">
    <text evidence="5">The sequence shown here is derived from an EMBL/GenBank/DDBJ whole genome shotgun (WGS) entry which is preliminary data.</text>
</comment>
<dbReference type="PANTHER" id="PTHR42341:SF1">
    <property type="entry name" value="HYDROPHOBIN"/>
    <property type="match status" value="1"/>
</dbReference>
<protein>
    <submittedName>
        <fullName evidence="5">Cell wall protein qid3</fullName>
    </submittedName>
</protein>
<comment type="subcellular location">
    <subcellularLocation>
        <location evidence="1">Cell envelope</location>
    </subcellularLocation>
</comment>
<dbReference type="Gene3D" id="3.20.120.10">
    <property type="entry name" value="Hydrophobin"/>
    <property type="match status" value="1"/>
</dbReference>
<dbReference type="InterPro" id="IPR010636">
    <property type="entry name" value="Class_II_hydrophobin"/>
</dbReference>
<evidence type="ECO:0000256" key="1">
    <source>
        <dbReference type="ARBA" id="ARBA00004196"/>
    </source>
</evidence>
<evidence type="ECO:0000256" key="4">
    <source>
        <dbReference type="SAM" id="SignalP"/>
    </source>
</evidence>
<keyword evidence="3" id="KW-1015">Disulfide bond</keyword>
<dbReference type="Pfam" id="PF06766">
    <property type="entry name" value="Hydrophobin_2"/>
    <property type="match status" value="1"/>
</dbReference>
<keyword evidence="6" id="KW-1185">Reference proteome</keyword>
<evidence type="ECO:0000313" key="6">
    <source>
        <dbReference type="Proteomes" id="UP001338125"/>
    </source>
</evidence>
<dbReference type="Proteomes" id="UP001338125">
    <property type="component" value="Unassembled WGS sequence"/>
</dbReference>
<organism evidence="5 6">
    <name type="scientific">Cladobotryum mycophilum</name>
    <dbReference type="NCBI Taxonomy" id="491253"/>
    <lineage>
        <taxon>Eukaryota</taxon>
        <taxon>Fungi</taxon>
        <taxon>Dikarya</taxon>
        <taxon>Ascomycota</taxon>
        <taxon>Pezizomycotina</taxon>
        <taxon>Sordariomycetes</taxon>
        <taxon>Hypocreomycetidae</taxon>
        <taxon>Hypocreales</taxon>
        <taxon>Hypocreaceae</taxon>
        <taxon>Cladobotryum</taxon>
    </lineage>
</organism>
<reference evidence="5 6" key="1">
    <citation type="submission" date="2024-01" db="EMBL/GenBank/DDBJ databases">
        <title>Complete genome of Cladobotryum mycophilum ATHUM6906.</title>
        <authorList>
            <person name="Christinaki A.C."/>
            <person name="Myridakis A.I."/>
            <person name="Kouvelis V.N."/>
        </authorList>
    </citation>
    <scope>NUCLEOTIDE SEQUENCE [LARGE SCALE GENOMIC DNA]</scope>
    <source>
        <strain evidence="5 6">ATHUM6906</strain>
    </source>
</reference>
<sequence>MKFFAVATLFAAAVMASPVEIRTWPDFTGCLSGLFNNPKCCATDILGIADLDCYVPTVSYHDARGFQAVCAAGGQRARCCVLDAVDQGVLCTSPVGVI</sequence>
<dbReference type="InterPro" id="IPR036686">
    <property type="entry name" value="Class_II_Hydrophobin_sf"/>
</dbReference>
<evidence type="ECO:0000313" key="5">
    <source>
        <dbReference type="EMBL" id="KAK5998956.1"/>
    </source>
</evidence>
<comment type="similarity">
    <text evidence="2">Belongs to the cerato-ulmin hydrophobin family.</text>
</comment>
<name>A0ABR0T4U3_9HYPO</name>
<dbReference type="SUPFAM" id="SSF101751">
    <property type="entry name" value="Hydrophobin II, HfbII"/>
    <property type="match status" value="1"/>
</dbReference>
<accession>A0ABR0T4U3</accession>
<evidence type="ECO:0000256" key="3">
    <source>
        <dbReference type="ARBA" id="ARBA00023157"/>
    </source>
</evidence>
<feature type="signal peptide" evidence="4">
    <location>
        <begin position="1"/>
        <end position="16"/>
    </location>
</feature>
<dbReference type="CDD" id="cd23508">
    <property type="entry name" value="hydrophobin_II"/>
    <property type="match status" value="1"/>
</dbReference>
<evidence type="ECO:0000256" key="2">
    <source>
        <dbReference type="ARBA" id="ARBA00009576"/>
    </source>
</evidence>
<dbReference type="EMBL" id="JAVFKD010000001">
    <property type="protein sequence ID" value="KAK5998956.1"/>
    <property type="molecule type" value="Genomic_DNA"/>
</dbReference>
<proteinExistence type="inferred from homology"/>
<dbReference type="PANTHER" id="PTHR42341">
    <property type="entry name" value="HYDROPHOBIN"/>
    <property type="match status" value="1"/>
</dbReference>
<keyword evidence="4" id="KW-0732">Signal</keyword>
<gene>
    <name evidence="5" type="ORF">PT974_01340</name>
</gene>
<feature type="chain" id="PRO_5045476165" evidence="4">
    <location>
        <begin position="17"/>
        <end position="98"/>
    </location>
</feature>